<keyword evidence="3" id="KW-1185">Reference proteome</keyword>
<proteinExistence type="predicted"/>
<dbReference type="EMBL" id="JAPZBU010000009">
    <property type="protein sequence ID" value="KAJ5387055.1"/>
    <property type="molecule type" value="Genomic_DNA"/>
</dbReference>
<dbReference type="SUPFAM" id="SSF56601">
    <property type="entry name" value="beta-lactamase/transpeptidase-like"/>
    <property type="match status" value="1"/>
</dbReference>
<organism evidence="2 3">
    <name type="scientific">Penicillium cosmopolitanum</name>
    <dbReference type="NCBI Taxonomy" id="1131564"/>
    <lineage>
        <taxon>Eukaryota</taxon>
        <taxon>Fungi</taxon>
        <taxon>Dikarya</taxon>
        <taxon>Ascomycota</taxon>
        <taxon>Pezizomycotina</taxon>
        <taxon>Eurotiomycetes</taxon>
        <taxon>Eurotiomycetidae</taxon>
        <taxon>Eurotiales</taxon>
        <taxon>Aspergillaceae</taxon>
        <taxon>Penicillium</taxon>
    </lineage>
</organism>
<dbReference type="Proteomes" id="UP001147747">
    <property type="component" value="Unassembled WGS sequence"/>
</dbReference>
<comment type="caution">
    <text evidence="2">The sequence shown here is derived from an EMBL/GenBank/DDBJ whole genome shotgun (WGS) entry which is preliminary data.</text>
</comment>
<gene>
    <name evidence="2" type="ORF">N7509_009596</name>
</gene>
<feature type="domain" description="Beta-lactamase-related" evidence="1">
    <location>
        <begin position="1"/>
        <end position="198"/>
    </location>
</feature>
<reference evidence="2" key="1">
    <citation type="submission" date="2022-12" db="EMBL/GenBank/DDBJ databases">
        <authorList>
            <person name="Petersen C."/>
        </authorList>
    </citation>
    <scope>NUCLEOTIDE SEQUENCE</scope>
    <source>
        <strain evidence="2">IBT 29677</strain>
    </source>
</reference>
<dbReference type="Pfam" id="PF00144">
    <property type="entry name" value="Beta-lactamase"/>
    <property type="match status" value="1"/>
</dbReference>
<protein>
    <recommendedName>
        <fullName evidence="1">Beta-lactamase-related domain-containing protein</fullName>
    </recommendedName>
</protein>
<reference evidence="2" key="2">
    <citation type="journal article" date="2023" name="IMA Fungus">
        <title>Comparative genomic study of the Penicillium genus elucidates a diverse pangenome and 15 lateral gene transfer events.</title>
        <authorList>
            <person name="Petersen C."/>
            <person name="Sorensen T."/>
            <person name="Nielsen M.R."/>
            <person name="Sondergaard T.E."/>
            <person name="Sorensen J.L."/>
            <person name="Fitzpatrick D.A."/>
            <person name="Frisvad J.C."/>
            <person name="Nielsen K.L."/>
        </authorList>
    </citation>
    <scope>NUCLEOTIDE SEQUENCE</scope>
    <source>
        <strain evidence="2">IBT 29677</strain>
    </source>
</reference>
<dbReference type="InterPro" id="IPR012338">
    <property type="entry name" value="Beta-lactam/transpept-like"/>
</dbReference>
<dbReference type="GeneID" id="81373213"/>
<evidence type="ECO:0000313" key="3">
    <source>
        <dbReference type="Proteomes" id="UP001147747"/>
    </source>
</evidence>
<evidence type="ECO:0000313" key="2">
    <source>
        <dbReference type="EMBL" id="KAJ5387055.1"/>
    </source>
</evidence>
<dbReference type="RefSeq" id="XP_056484853.1">
    <property type="nucleotide sequence ID" value="XM_056634233.1"/>
</dbReference>
<dbReference type="Gene3D" id="3.40.710.10">
    <property type="entry name" value="DD-peptidase/beta-lactamase superfamily"/>
    <property type="match status" value="1"/>
</dbReference>
<dbReference type="OrthoDB" id="4343459at2759"/>
<name>A0A9W9VPW3_9EURO</name>
<dbReference type="AlphaFoldDB" id="A0A9W9VPW3"/>
<accession>A0A9W9VPW3</accession>
<sequence>MTRTILTRAEIGADANVATPCVTLKNGQFVKLDFEDWPCEHVSPLLAAAGIRSSIKDMLKWCKAVLSAEREELCHIHGTPQTRFPIPNNPLKQISRIRRGYWARPDDDPSTSKSAAYCMGWVRLDLPSSMLGAFSGNVLSREKGSKNHLRPEFVLGRSSDPLLVIGHTGGMPGSLATIWTFPETESDVVVLTNGRGLGDASDFVAQILIQELFDLKPKVNLIPWVRHETKLAQGYFEETMLEPWKQGRAPDASMRSPESYVGEYRGFDGLFNLDVLMEDSGDLCVIFNRRRASMTSLMFFTRDIYSYFIPDFDRWMSRGISVNKFEQTLLEFNFDEAEGVTIGLWWLRNSKEERAYFKKVI</sequence>
<evidence type="ECO:0000259" key="1">
    <source>
        <dbReference type="Pfam" id="PF00144"/>
    </source>
</evidence>
<dbReference type="InterPro" id="IPR001466">
    <property type="entry name" value="Beta-lactam-related"/>
</dbReference>